<feature type="region of interest" description="Disordered" evidence="1">
    <location>
        <begin position="250"/>
        <end position="269"/>
    </location>
</feature>
<dbReference type="PANTHER" id="PTHR31157:SF1">
    <property type="entry name" value="SCP DOMAIN-CONTAINING PROTEIN"/>
    <property type="match status" value="1"/>
</dbReference>
<dbReference type="SUPFAM" id="SSF51120">
    <property type="entry name" value="beta-Roll"/>
    <property type="match status" value="1"/>
</dbReference>
<keyword evidence="4" id="KW-1185">Reference proteome</keyword>
<dbReference type="PANTHER" id="PTHR31157">
    <property type="entry name" value="SCP DOMAIN-CONTAINING PROTEIN"/>
    <property type="match status" value="1"/>
</dbReference>
<dbReference type="InterPro" id="IPR035940">
    <property type="entry name" value="CAP_sf"/>
</dbReference>
<dbReference type="Pfam" id="PF00188">
    <property type="entry name" value="CAP"/>
    <property type="match status" value="1"/>
</dbReference>
<evidence type="ECO:0000313" key="4">
    <source>
        <dbReference type="Proteomes" id="UP000481033"/>
    </source>
</evidence>
<gene>
    <name evidence="3" type="ORF">DXZ20_10865</name>
</gene>
<dbReference type="RefSeq" id="WP_163669939.1">
    <property type="nucleotide sequence ID" value="NZ_QXHD01000004.1"/>
</dbReference>
<dbReference type="SUPFAM" id="SSF55797">
    <property type="entry name" value="PR-1-like"/>
    <property type="match status" value="1"/>
</dbReference>
<dbReference type="PROSITE" id="PS00330">
    <property type="entry name" value="HEMOLYSIN_CALCIUM"/>
    <property type="match status" value="3"/>
</dbReference>
<evidence type="ECO:0000256" key="1">
    <source>
        <dbReference type="SAM" id="MobiDB-lite"/>
    </source>
</evidence>
<dbReference type="EMBL" id="QXHD01000004">
    <property type="protein sequence ID" value="NEZ56167.1"/>
    <property type="molecule type" value="Genomic_DNA"/>
</dbReference>
<dbReference type="Pfam" id="PF00353">
    <property type="entry name" value="HemolysinCabind"/>
    <property type="match status" value="2"/>
</dbReference>
<dbReference type="InterPro" id="IPR001343">
    <property type="entry name" value="Hemolysn_Ca-bd"/>
</dbReference>
<dbReference type="InterPro" id="IPR018511">
    <property type="entry name" value="Hemolysin-typ_Ca-bd_CS"/>
</dbReference>
<dbReference type="AlphaFoldDB" id="A0A6M0RJ05"/>
<evidence type="ECO:0000313" key="3">
    <source>
        <dbReference type="EMBL" id="NEZ56167.1"/>
    </source>
</evidence>
<feature type="region of interest" description="Disordered" evidence="1">
    <location>
        <begin position="139"/>
        <end position="205"/>
    </location>
</feature>
<comment type="caution">
    <text evidence="3">The sequence shown here is derived from an EMBL/GenBank/DDBJ whole genome shotgun (WGS) entry which is preliminary data.</text>
</comment>
<dbReference type="GO" id="GO:0005509">
    <property type="term" value="F:calcium ion binding"/>
    <property type="evidence" value="ECO:0007669"/>
    <property type="project" value="InterPro"/>
</dbReference>
<dbReference type="Proteomes" id="UP000481033">
    <property type="component" value="Unassembled WGS sequence"/>
</dbReference>
<dbReference type="InterPro" id="IPR014044">
    <property type="entry name" value="CAP_dom"/>
</dbReference>
<evidence type="ECO:0000259" key="2">
    <source>
        <dbReference type="SMART" id="SM00198"/>
    </source>
</evidence>
<sequence length="379" mass="40394">MQINAFEREVLELTNEFRAQNGLKPLVFDQSLNKAADQHSKDMAQKDFFSHQGQNGSSPADRAKNAGYESGFVGENIAAGYRSAQDVVDGWINSPGHRANLLNSNYNEIGIGYYFLENDTGSVNYNSYWTQVFGKGTIETSSPNPPSNPTTPKPPSNPTNPKPPSNSNNNSVIRGTNKADKLFGSSKSQRIFGRSGNDVIDGKGGNDTIYGNAGRDILKGGDGDDTLHGGSLNDKLYGGAGNDRLLGGTQSDVLVGGDGNDRLQGTSFRKRATEKDIMTGGNGRDTFVLGNKAGAFYDDGKAKTSGLNNYALIKDFKAGQGDIIQLSNDHDYRLGSSPKGVPNGQALFIDNGAGQKDELIAVIQGAGNLNLSSSSFQYV</sequence>
<name>A0A6M0RJ05_9CYAN</name>
<accession>A0A6M0RJ05</accession>
<dbReference type="SMART" id="SM00198">
    <property type="entry name" value="SCP"/>
    <property type="match status" value="1"/>
</dbReference>
<reference evidence="3 4" key="1">
    <citation type="journal article" date="2020" name="Microb. Ecol.">
        <title>Ecogenomics of the Marine Benthic Filamentous Cyanobacterium Adonisia.</title>
        <authorList>
            <person name="Walter J.M."/>
            <person name="Coutinho F.H."/>
            <person name="Leomil L."/>
            <person name="Hargreaves P.I."/>
            <person name="Campeao M.E."/>
            <person name="Vieira V.V."/>
            <person name="Silva B.S."/>
            <person name="Fistarol G.O."/>
            <person name="Salomon P.S."/>
            <person name="Sawabe T."/>
            <person name="Mino S."/>
            <person name="Hosokawa M."/>
            <person name="Miyashita H."/>
            <person name="Maruyama F."/>
            <person name="van Verk M.C."/>
            <person name="Dutilh B.E."/>
            <person name="Thompson C.C."/>
            <person name="Thompson F.L."/>
        </authorList>
    </citation>
    <scope>NUCLEOTIDE SEQUENCE [LARGE SCALE GENOMIC DNA]</scope>
    <source>
        <strain evidence="3 4">CCMR0081</strain>
    </source>
</reference>
<dbReference type="PRINTS" id="PR00313">
    <property type="entry name" value="CABNDNGRPT"/>
</dbReference>
<proteinExistence type="predicted"/>
<feature type="compositionally biased region" description="Pro residues" evidence="1">
    <location>
        <begin position="143"/>
        <end position="164"/>
    </location>
</feature>
<dbReference type="CDD" id="cd05379">
    <property type="entry name" value="CAP_bacterial"/>
    <property type="match status" value="1"/>
</dbReference>
<dbReference type="Gene3D" id="2.150.10.10">
    <property type="entry name" value="Serralysin-like metalloprotease, C-terminal"/>
    <property type="match status" value="1"/>
</dbReference>
<dbReference type="Gene3D" id="3.40.33.10">
    <property type="entry name" value="CAP"/>
    <property type="match status" value="1"/>
</dbReference>
<feature type="domain" description="SCP" evidence="2">
    <location>
        <begin position="5"/>
        <end position="129"/>
    </location>
</feature>
<protein>
    <submittedName>
        <fullName evidence="3">Calcium-binding protein</fullName>
    </submittedName>
</protein>
<dbReference type="InterPro" id="IPR011049">
    <property type="entry name" value="Serralysin-like_metalloprot_C"/>
</dbReference>
<organism evidence="3 4">
    <name type="scientific">Adonisia turfae CCMR0081</name>
    <dbReference type="NCBI Taxonomy" id="2292702"/>
    <lineage>
        <taxon>Bacteria</taxon>
        <taxon>Bacillati</taxon>
        <taxon>Cyanobacteriota</taxon>
        <taxon>Adonisia</taxon>
        <taxon>Adonisia turfae</taxon>
    </lineage>
</organism>